<keyword evidence="3" id="KW-1185">Reference proteome</keyword>
<reference evidence="2 3" key="1">
    <citation type="submission" date="2024-07" db="EMBL/GenBank/DDBJ databases">
        <title>Luteimonas salilacus sp. nov., isolated from the shore soil of Salt Lake in Tibet of China.</title>
        <authorList>
            <person name="Zhang X."/>
            <person name="Li A."/>
        </authorList>
    </citation>
    <scope>NUCLEOTIDE SEQUENCE [LARGE SCALE GENOMIC DNA]</scope>
    <source>
        <strain evidence="2 3">B3-2-R+30</strain>
    </source>
</reference>
<keyword evidence="1" id="KW-0732">Signal</keyword>
<evidence type="ECO:0000313" key="3">
    <source>
        <dbReference type="Proteomes" id="UP001566331"/>
    </source>
</evidence>
<feature type="signal peptide" evidence="1">
    <location>
        <begin position="1"/>
        <end position="24"/>
    </location>
</feature>
<name>A0ABV4HUM5_9GAMM</name>
<comment type="caution">
    <text evidence="2">The sequence shown here is derived from an EMBL/GenBank/DDBJ whole genome shotgun (WGS) entry which is preliminary data.</text>
</comment>
<gene>
    <name evidence="2" type="ORF">AB6713_10725</name>
</gene>
<evidence type="ECO:0000256" key="1">
    <source>
        <dbReference type="SAM" id="SignalP"/>
    </source>
</evidence>
<feature type="chain" id="PRO_5045454484" evidence="1">
    <location>
        <begin position="25"/>
        <end position="256"/>
    </location>
</feature>
<proteinExistence type="predicted"/>
<dbReference type="EMBL" id="JBFWIC010000013">
    <property type="protein sequence ID" value="MEZ0475084.1"/>
    <property type="molecule type" value="Genomic_DNA"/>
</dbReference>
<dbReference type="RefSeq" id="WP_370564179.1">
    <property type="nucleotide sequence ID" value="NZ_JBFWIB010000007.1"/>
</dbReference>
<evidence type="ECO:0000313" key="2">
    <source>
        <dbReference type="EMBL" id="MEZ0475084.1"/>
    </source>
</evidence>
<organism evidence="2 3">
    <name type="scientific">Luteimonas salinilitoris</name>
    <dbReference type="NCBI Taxonomy" id="3237697"/>
    <lineage>
        <taxon>Bacteria</taxon>
        <taxon>Pseudomonadati</taxon>
        <taxon>Pseudomonadota</taxon>
        <taxon>Gammaproteobacteria</taxon>
        <taxon>Lysobacterales</taxon>
        <taxon>Lysobacteraceae</taxon>
        <taxon>Luteimonas</taxon>
    </lineage>
</organism>
<protein>
    <submittedName>
        <fullName evidence="2">Uncharacterized protein</fullName>
    </submittedName>
</protein>
<accession>A0ABV4HUM5</accession>
<dbReference type="Proteomes" id="UP001566331">
    <property type="component" value="Unassembled WGS sequence"/>
</dbReference>
<sequence length="256" mass="27606">MPTSSRVLLLVLAIACFAPHDTLAQAPAMSPEKYAQAAQMRDFVASFMHGQVVATCAQQGYGRSEQLTASYAAWQEPVADSIAEGETVMLETYPEDFDGSKEKLREEMLKRYRKDTEPVVVSRVGEVCDARLMLLETGLPIPSSGTTATAPTLRADIFSQGMMATTCWAIESIEMSVVKADPAATSEEQWIFSGCGKPVATTVTYSANPTGGTNFVVGMKSDALTPAERRQRLEAAKRQLEEAKKAQATGNAANQP</sequence>